<keyword evidence="2" id="KW-1185">Reference proteome</keyword>
<name>A0A9X2D916_9ACTN</name>
<reference evidence="1" key="1">
    <citation type="submission" date="2022-05" db="EMBL/GenBank/DDBJ databases">
        <authorList>
            <person name="Tuo L."/>
        </authorList>
    </citation>
    <scope>NUCLEOTIDE SEQUENCE</scope>
    <source>
        <strain evidence="1">BSK12Z-4</strain>
    </source>
</reference>
<dbReference type="Proteomes" id="UP001139485">
    <property type="component" value="Unassembled WGS sequence"/>
</dbReference>
<protein>
    <recommendedName>
        <fullName evidence="3">DUF559 domain-containing protein</fullName>
    </recommendedName>
</protein>
<evidence type="ECO:0000313" key="1">
    <source>
        <dbReference type="EMBL" id="MCM0621566.1"/>
    </source>
</evidence>
<comment type="caution">
    <text evidence="1">The sequence shown here is derived from an EMBL/GenBank/DDBJ whole genome shotgun (WGS) entry which is preliminary data.</text>
</comment>
<sequence>MSEERVGAHQLVEVRGLRVTDALRSTVYEMRHSPSLAGAVEAADMAATSDLVSRDELAVAVAAHRAWTGVEQARRALALMAENSWSPAESRLRLRWLQWSGERALLCNQPVFDLQGRHVGTSDLLDARAGVLGEYDGDDHWNRERRRGDLSRLERFQDLGLEVVTFVAGESDRDVADRLRGAYGRAALRPAADRAWTLRAPTWWQPTTTVALRRSLEPAQRRRLLGRQQPAA</sequence>
<proteinExistence type="predicted"/>
<evidence type="ECO:0008006" key="3">
    <source>
        <dbReference type="Google" id="ProtNLM"/>
    </source>
</evidence>
<organism evidence="1 2">
    <name type="scientific">Nocardioides bruguierae</name>
    <dbReference type="NCBI Taxonomy" id="2945102"/>
    <lineage>
        <taxon>Bacteria</taxon>
        <taxon>Bacillati</taxon>
        <taxon>Actinomycetota</taxon>
        <taxon>Actinomycetes</taxon>
        <taxon>Propionibacteriales</taxon>
        <taxon>Nocardioidaceae</taxon>
        <taxon>Nocardioides</taxon>
    </lineage>
</organism>
<accession>A0A9X2D916</accession>
<evidence type="ECO:0000313" key="2">
    <source>
        <dbReference type="Proteomes" id="UP001139485"/>
    </source>
</evidence>
<dbReference type="AlphaFoldDB" id="A0A9X2D916"/>
<gene>
    <name evidence="1" type="ORF">M8330_14835</name>
</gene>
<dbReference type="RefSeq" id="WP_250827964.1">
    <property type="nucleotide sequence ID" value="NZ_JAMOIL010000019.1"/>
</dbReference>
<dbReference type="EMBL" id="JAMOIL010000019">
    <property type="protein sequence ID" value="MCM0621566.1"/>
    <property type="molecule type" value="Genomic_DNA"/>
</dbReference>